<evidence type="ECO:0000313" key="9">
    <source>
        <dbReference type="EMBL" id="SCZ68586.1"/>
    </source>
</evidence>
<dbReference type="InterPro" id="IPR000620">
    <property type="entry name" value="EamA_dom"/>
</dbReference>
<feature type="transmembrane region" description="Helical" evidence="7">
    <location>
        <begin position="38"/>
        <end position="58"/>
    </location>
</feature>
<evidence type="ECO:0000256" key="5">
    <source>
        <dbReference type="ARBA" id="ARBA00022989"/>
    </source>
</evidence>
<feature type="transmembrane region" description="Helical" evidence="7">
    <location>
        <begin position="70"/>
        <end position="91"/>
    </location>
</feature>
<evidence type="ECO:0000256" key="2">
    <source>
        <dbReference type="ARBA" id="ARBA00007362"/>
    </source>
</evidence>
<feature type="transmembrane region" description="Helical" evidence="7">
    <location>
        <begin position="103"/>
        <end position="119"/>
    </location>
</feature>
<dbReference type="SUPFAM" id="SSF103481">
    <property type="entry name" value="Multidrug resistance efflux transporter EmrE"/>
    <property type="match status" value="1"/>
</dbReference>
<dbReference type="Proteomes" id="UP000183223">
    <property type="component" value="Unassembled WGS sequence"/>
</dbReference>
<organism evidence="9 10">
    <name type="scientific">Photorhabdus luminescens</name>
    <name type="common">Xenorhabdus luminescens</name>
    <dbReference type="NCBI Taxonomy" id="29488"/>
    <lineage>
        <taxon>Bacteria</taxon>
        <taxon>Pseudomonadati</taxon>
        <taxon>Pseudomonadota</taxon>
        <taxon>Gammaproteobacteria</taxon>
        <taxon>Enterobacterales</taxon>
        <taxon>Morganellaceae</taxon>
        <taxon>Photorhabdus</taxon>
    </lineage>
</organism>
<keyword evidence="10" id="KW-1185">Reference proteome</keyword>
<gene>
    <name evidence="9" type="ORF">SAMN02982990_02992</name>
</gene>
<dbReference type="AlphaFoldDB" id="A0A1G5R3Q9"/>
<accession>A0A1G5R3Q9</accession>
<sequence length="144" mass="14979">MSMSSWLIYALLSAFTAALVAIFGKIGLQNLDANTATAIRAVIMALFLVGVVVVQGKLNLVSEILVNRKALLFIVLSGVAGALSWLFYFLAIKNGNVSQVAPIDKLSVVFAVILAVILFGEKISLMAAGGVVLITAGALMVALG</sequence>
<comment type="similarity">
    <text evidence="2">Belongs to the EamA transporter family.</text>
</comment>
<keyword evidence="5 7" id="KW-1133">Transmembrane helix</keyword>
<dbReference type="PANTHER" id="PTHR22911">
    <property type="entry name" value="ACYL-MALONYL CONDENSING ENZYME-RELATED"/>
    <property type="match status" value="1"/>
</dbReference>
<evidence type="ECO:0000256" key="3">
    <source>
        <dbReference type="ARBA" id="ARBA00022475"/>
    </source>
</evidence>
<dbReference type="GO" id="GO:0016020">
    <property type="term" value="C:membrane"/>
    <property type="evidence" value="ECO:0007669"/>
    <property type="project" value="InterPro"/>
</dbReference>
<feature type="domain" description="EamA" evidence="8">
    <location>
        <begin position="5"/>
        <end position="142"/>
    </location>
</feature>
<evidence type="ECO:0000256" key="1">
    <source>
        <dbReference type="ARBA" id="ARBA00004651"/>
    </source>
</evidence>
<keyword evidence="3" id="KW-1003">Cell membrane</keyword>
<evidence type="ECO:0000259" key="8">
    <source>
        <dbReference type="Pfam" id="PF00892"/>
    </source>
</evidence>
<evidence type="ECO:0000256" key="4">
    <source>
        <dbReference type="ARBA" id="ARBA00022692"/>
    </source>
</evidence>
<dbReference type="Pfam" id="PF00892">
    <property type="entry name" value="EamA"/>
    <property type="match status" value="1"/>
</dbReference>
<proteinExistence type="inferred from homology"/>
<comment type="subcellular location">
    <subcellularLocation>
        <location evidence="1">Cell membrane</location>
        <topology evidence="1">Multi-pass membrane protein</topology>
    </subcellularLocation>
</comment>
<dbReference type="PANTHER" id="PTHR22911:SF137">
    <property type="entry name" value="SOLUTE CARRIER FAMILY 35 MEMBER G2-RELATED"/>
    <property type="match status" value="1"/>
</dbReference>
<evidence type="ECO:0000313" key="10">
    <source>
        <dbReference type="Proteomes" id="UP000183223"/>
    </source>
</evidence>
<protein>
    <submittedName>
        <fullName evidence="9">Transporter family protein</fullName>
    </submittedName>
</protein>
<keyword evidence="6 7" id="KW-0472">Membrane</keyword>
<evidence type="ECO:0000256" key="6">
    <source>
        <dbReference type="ARBA" id="ARBA00023136"/>
    </source>
</evidence>
<dbReference type="Gene3D" id="1.10.3730.20">
    <property type="match status" value="1"/>
</dbReference>
<keyword evidence="4 7" id="KW-0812">Transmembrane</keyword>
<reference evidence="10" key="1">
    <citation type="submission" date="2016-10" db="EMBL/GenBank/DDBJ databases">
        <authorList>
            <person name="Varghese N."/>
            <person name="Submissions S."/>
        </authorList>
    </citation>
    <scope>NUCLEOTIDE SEQUENCE [LARGE SCALE GENOMIC DNA]</scope>
    <source>
        <strain evidence="10">ATCC 29999</strain>
    </source>
</reference>
<feature type="transmembrane region" description="Helical" evidence="7">
    <location>
        <begin position="6"/>
        <end position="26"/>
    </location>
</feature>
<evidence type="ECO:0000256" key="7">
    <source>
        <dbReference type="SAM" id="Phobius"/>
    </source>
</evidence>
<name>A0A1G5R3Q9_PHOLU</name>
<dbReference type="EMBL" id="FMWJ01000014">
    <property type="protein sequence ID" value="SCZ68586.1"/>
    <property type="molecule type" value="Genomic_DNA"/>
</dbReference>
<feature type="transmembrane region" description="Helical" evidence="7">
    <location>
        <begin position="125"/>
        <end position="143"/>
    </location>
</feature>
<dbReference type="InterPro" id="IPR037185">
    <property type="entry name" value="EmrE-like"/>
</dbReference>